<accession>A0A0D6MNS4</accession>
<dbReference type="Proteomes" id="UP000032679">
    <property type="component" value="Unassembled WGS sequence"/>
</dbReference>
<name>A0A0D6MNS4_9PROT</name>
<sequence>MVGRRCVVITFGLSKGPIIDPVLRNAANSVSGALPDAIASDKGTLFLWYR</sequence>
<dbReference type="STRING" id="1231623.Tasa_034_022"/>
<dbReference type="RefSeq" id="WP_158507578.1">
    <property type="nucleotide sequence ID" value="NZ_BALE01000034.1"/>
</dbReference>
<dbReference type="EMBL" id="BALE01000034">
    <property type="protein sequence ID" value="GAN54938.1"/>
    <property type="molecule type" value="Genomic_DNA"/>
</dbReference>
<dbReference type="AlphaFoldDB" id="A0A0D6MNS4"/>
<evidence type="ECO:0000313" key="1">
    <source>
        <dbReference type="EMBL" id="GAN54938.1"/>
    </source>
</evidence>
<organism evidence="1 2">
    <name type="scientific">Tanticharoenia sakaeratensis NBRC 103193</name>
    <dbReference type="NCBI Taxonomy" id="1231623"/>
    <lineage>
        <taxon>Bacteria</taxon>
        <taxon>Pseudomonadati</taxon>
        <taxon>Pseudomonadota</taxon>
        <taxon>Alphaproteobacteria</taxon>
        <taxon>Acetobacterales</taxon>
        <taxon>Acetobacteraceae</taxon>
        <taxon>Tanticharoenia</taxon>
    </lineage>
</organism>
<protein>
    <submittedName>
        <fullName evidence="1">Uncharacterized protein</fullName>
    </submittedName>
</protein>
<gene>
    <name evidence="1" type="ORF">Tasa_034_022</name>
</gene>
<evidence type="ECO:0000313" key="2">
    <source>
        <dbReference type="Proteomes" id="UP000032679"/>
    </source>
</evidence>
<proteinExistence type="predicted"/>
<keyword evidence="2" id="KW-1185">Reference proteome</keyword>
<comment type="caution">
    <text evidence="1">The sequence shown here is derived from an EMBL/GenBank/DDBJ whole genome shotgun (WGS) entry which is preliminary data.</text>
</comment>
<reference evidence="1 2" key="1">
    <citation type="submission" date="2012-10" db="EMBL/GenBank/DDBJ databases">
        <title>Genome sequencing of Tanticharoenia sakaeratensis NBRC 103193.</title>
        <authorList>
            <person name="Azuma Y."/>
            <person name="Hadano H."/>
            <person name="Hirakawa H."/>
            <person name="Matsushita K."/>
        </authorList>
    </citation>
    <scope>NUCLEOTIDE SEQUENCE [LARGE SCALE GENOMIC DNA]</scope>
    <source>
        <strain evidence="1 2">NBRC 103193</strain>
    </source>
</reference>